<name>A0A016S951_9BILA</name>
<sequence>MICYGAHLLLITFAFNALVILCAGFITSAIEKEFSSAGTTMAGDEKKVLAVQKKKKRKNNKKKANKPKPPAPTNGSSNQMNGNHETVLEFE</sequence>
<feature type="transmembrane region" description="Helical" evidence="2">
    <location>
        <begin position="6"/>
        <end position="26"/>
    </location>
</feature>
<feature type="compositionally biased region" description="Polar residues" evidence="1">
    <location>
        <begin position="73"/>
        <end position="84"/>
    </location>
</feature>
<evidence type="ECO:0000313" key="3">
    <source>
        <dbReference type="EMBL" id="EYB87183.1"/>
    </source>
</evidence>
<dbReference type="Proteomes" id="UP000024635">
    <property type="component" value="Unassembled WGS sequence"/>
</dbReference>
<reference evidence="4" key="1">
    <citation type="journal article" date="2015" name="Nat. Genet.">
        <title>The genome and transcriptome of the zoonotic hookworm Ancylostoma ceylanicum identify infection-specific gene families.</title>
        <authorList>
            <person name="Schwarz E.M."/>
            <person name="Hu Y."/>
            <person name="Antoshechkin I."/>
            <person name="Miller M.M."/>
            <person name="Sternberg P.W."/>
            <person name="Aroian R.V."/>
        </authorList>
    </citation>
    <scope>NUCLEOTIDE SEQUENCE</scope>
    <source>
        <strain evidence="4">HY135</strain>
    </source>
</reference>
<comment type="caution">
    <text evidence="3">The sequence shown here is derived from an EMBL/GenBank/DDBJ whole genome shotgun (WGS) entry which is preliminary data.</text>
</comment>
<feature type="region of interest" description="Disordered" evidence="1">
    <location>
        <begin position="51"/>
        <end position="91"/>
    </location>
</feature>
<accession>A0A016S951</accession>
<gene>
    <name evidence="3" type="primary">Acey_s0267.g761</name>
    <name evidence="3" type="ORF">Y032_0267g761</name>
</gene>
<keyword evidence="4" id="KW-1185">Reference proteome</keyword>
<evidence type="ECO:0000313" key="4">
    <source>
        <dbReference type="Proteomes" id="UP000024635"/>
    </source>
</evidence>
<evidence type="ECO:0000256" key="2">
    <source>
        <dbReference type="SAM" id="Phobius"/>
    </source>
</evidence>
<keyword evidence="2" id="KW-0472">Membrane</keyword>
<protein>
    <submittedName>
        <fullName evidence="3">Uncharacterized protein</fullName>
    </submittedName>
</protein>
<dbReference type="AlphaFoldDB" id="A0A016S951"/>
<dbReference type="EMBL" id="JARK01001603">
    <property type="protein sequence ID" value="EYB87183.1"/>
    <property type="molecule type" value="Genomic_DNA"/>
</dbReference>
<proteinExistence type="predicted"/>
<evidence type="ECO:0000256" key="1">
    <source>
        <dbReference type="SAM" id="MobiDB-lite"/>
    </source>
</evidence>
<organism evidence="3 4">
    <name type="scientific">Ancylostoma ceylanicum</name>
    <dbReference type="NCBI Taxonomy" id="53326"/>
    <lineage>
        <taxon>Eukaryota</taxon>
        <taxon>Metazoa</taxon>
        <taxon>Ecdysozoa</taxon>
        <taxon>Nematoda</taxon>
        <taxon>Chromadorea</taxon>
        <taxon>Rhabditida</taxon>
        <taxon>Rhabditina</taxon>
        <taxon>Rhabditomorpha</taxon>
        <taxon>Strongyloidea</taxon>
        <taxon>Ancylostomatidae</taxon>
        <taxon>Ancylostomatinae</taxon>
        <taxon>Ancylostoma</taxon>
    </lineage>
</organism>
<keyword evidence="2" id="KW-1133">Transmembrane helix</keyword>
<feature type="compositionally biased region" description="Basic residues" evidence="1">
    <location>
        <begin position="52"/>
        <end position="66"/>
    </location>
</feature>
<dbReference type="STRING" id="53326.A0A016S951"/>
<keyword evidence="2" id="KW-0812">Transmembrane</keyword>